<evidence type="ECO:0000256" key="1">
    <source>
        <dbReference type="SAM" id="MobiDB-lite"/>
    </source>
</evidence>
<proteinExistence type="predicted"/>
<comment type="caution">
    <text evidence="3">The sequence shown here is derived from an EMBL/GenBank/DDBJ whole genome shotgun (WGS) entry which is preliminary data.</text>
</comment>
<evidence type="ECO:0000313" key="4">
    <source>
        <dbReference type="Proteomes" id="UP000405357"/>
    </source>
</evidence>
<organism evidence="3 4">
    <name type="scientific">Pandoraea soli</name>
    <dbReference type="NCBI Taxonomy" id="2508293"/>
    <lineage>
        <taxon>Bacteria</taxon>
        <taxon>Pseudomonadati</taxon>
        <taxon>Pseudomonadota</taxon>
        <taxon>Betaproteobacteria</taxon>
        <taxon>Burkholderiales</taxon>
        <taxon>Burkholderiaceae</taxon>
        <taxon>Pandoraea</taxon>
    </lineage>
</organism>
<dbReference type="Proteomes" id="UP000405357">
    <property type="component" value="Unassembled WGS sequence"/>
</dbReference>
<keyword evidence="4" id="KW-1185">Reference proteome</keyword>
<keyword evidence="2" id="KW-0732">Signal</keyword>
<name>A0ABY6VN51_9BURK</name>
<accession>A0ABY6VN51</accession>
<reference evidence="3 4" key="1">
    <citation type="submission" date="2019-08" db="EMBL/GenBank/DDBJ databases">
        <authorList>
            <person name="Peeters C."/>
        </authorList>
    </citation>
    <scope>NUCLEOTIDE SEQUENCE [LARGE SCALE GENOMIC DNA]</scope>
    <source>
        <strain evidence="3 4">LMG 31014</strain>
    </source>
</reference>
<feature type="signal peptide" evidence="2">
    <location>
        <begin position="1"/>
        <end position="21"/>
    </location>
</feature>
<protein>
    <submittedName>
        <fullName evidence="3">Uncharacterized protein</fullName>
    </submittedName>
</protein>
<feature type="chain" id="PRO_5046172638" evidence="2">
    <location>
        <begin position="22"/>
        <end position="236"/>
    </location>
</feature>
<sequence>MRTFQVLVPALALLLAGPVFAQDNPYKFRGIGLGDSPEHVQKVMPEQFPLVRAIEKFPGDFWSVNAGDKDGMSRNRCPISAKGPLRDDCLKAMVVLRLVDDRIQVLQITADQSFGKPVALPAFLERLTGTYGKPDAVYLTGQDVHRDGLTERTYAWGGKTLPAKDFKMAFASYEDAERIGGQYVAVRVVLNGDAVIGYELRIADAEKSIQQHRKWQAEQKAKASTSGTAAPSSLKF</sequence>
<feature type="compositionally biased region" description="Polar residues" evidence="1">
    <location>
        <begin position="222"/>
        <end position="236"/>
    </location>
</feature>
<evidence type="ECO:0000313" key="3">
    <source>
        <dbReference type="EMBL" id="VVD67664.1"/>
    </source>
</evidence>
<evidence type="ECO:0000256" key="2">
    <source>
        <dbReference type="SAM" id="SignalP"/>
    </source>
</evidence>
<feature type="region of interest" description="Disordered" evidence="1">
    <location>
        <begin position="215"/>
        <end position="236"/>
    </location>
</feature>
<dbReference type="EMBL" id="CABPSG010000001">
    <property type="protein sequence ID" value="VVD67664.1"/>
    <property type="molecule type" value="Genomic_DNA"/>
</dbReference>
<dbReference type="RefSeq" id="WP_150550088.1">
    <property type="nucleotide sequence ID" value="NZ_CABPSG010000001.1"/>
</dbReference>
<gene>
    <name evidence="3" type="ORF">PSO31014_00429</name>
</gene>